<keyword evidence="2" id="KW-1185">Reference proteome</keyword>
<protein>
    <submittedName>
        <fullName evidence="1">Uncharacterized protein</fullName>
    </submittedName>
</protein>
<comment type="caution">
    <text evidence="1">The sequence shown here is derived from an EMBL/GenBank/DDBJ whole genome shotgun (WGS) entry which is preliminary data.</text>
</comment>
<name>A0ACC3BXJ8_PYRYE</name>
<evidence type="ECO:0000313" key="1">
    <source>
        <dbReference type="EMBL" id="KAK1862421.1"/>
    </source>
</evidence>
<gene>
    <name evidence="1" type="ORF">I4F81_004995</name>
</gene>
<accession>A0ACC3BXJ8</accession>
<evidence type="ECO:0000313" key="2">
    <source>
        <dbReference type="Proteomes" id="UP000798662"/>
    </source>
</evidence>
<dbReference type="EMBL" id="CM020618">
    <property type="protein sequence ID" value="KAK1862421.1"/>
    <property type="molecule type" value="Genomic_DNA"/>
</dbReference>
<proteinExistence type="predicted"/>
<organism evidence="1 2">
    <name type="scientific">Pyropia yezoensis</name>
    <name type="common">Susabi-nori</name>
    <name type="synonym">Porphyra yezoensis</name>
    <dbReference type="NCBI Taxonomy" id="2788"/>
    <lineage>
        <taxon>Eukaryota</taxon>
        <taxon>Rhodophyta</taxon>
        <taxon>Bangiophyceae</taxon>
        <taxon>Bangiales</taxon>
        <taxon>Bangiaceae</taxon>
        <taxon>Pyropia</taxon>
    </lineage>
</organism>
<dbReference type="Proteomes" id="UP000798662">
    <property type="component" value="Chromosome 1"/>
</dbReference>
<sequence>MSQSSLDGAPSADEDDPGPSFHEPVSFSVPCDPNQVAVVHGYLAGLPVSDLGRVVHVDPDGFKCAPALEGWTAGGDVADTPDAAAGHSGQQQPCAHPHRRRAEAGGSAYQPHDDTDEIGVEEAEAALLEPQVPVSRLRPAPPVRRAPRNPVRQPERDGMRAALVACVRRCCGLPSSMIVGKDPAAATANLVGDPSSRARAIMLRFGGSKRDAVLSISSQGGLMCSCFLGTQNALLLSVSGRSSDCKHSALLRQCIVDADVPVLKFQKCMRLQEPASDYAVHRRFGATVVWTALYQEVYSLVTFTPGGVPLCIAPGCRRFRGRCGHVKLVRPLNEELKVTAALDAATGGRDRAPVRRDAQASDDRPPCVTSMEEDQGIEKLPSDTNRGDDDVDEVLLSKRVPRNLMPCAGEIIEGDVWARSADWQRILCEAAERSSAGQPDEINVFRGLYKECVRFGHVRDVKETLMEPYCGSCGTKREERHALIKEPASVYTHQATAPVIQMNTARWKCDKPGCLRSVEYDGVADSLFCFRRQNKHRRWMIFTRALLDKLFTFIITARTTYTAATRYLSSDIRCFNLRRLDVVKLGTAMLRSFLIPPETGRCPICGPNPEFIVIDGQALGCTDHEDAQPTRPDEESPVLDVPATKLCIIENAGLRAAIGKVLRGSVALSDIQAELLRKWSRDMDGCGRRSVEGAAAGGPADNHTPAREGPGSQVPAGEKAPSAGDLETPHRGVKRNAGAEQRTLEKALRQGPDGELTLGGPGASVTVGVGTWKDRTGICCPNFRAFPRDDDGAWLVILPFFQAMLAETVSSMFHGHDERAVRLAANTFRIMKAGMWRKVTKALDGVGFVASFVGRMAAHLDKNERFRVAVGRLLLAAVDMETVIDEAFDKVANSNQSLLRGWVNGEYCKRWGGTPSPADYQRWRALRYGDQGPDADDPFISYEHFAGLARVRPGIKDSEAAKRRVGYRGKDRHAADKEGKADACNKAFSIK</sequence>
<reference evidence="1" key="1">
    <citation type="submission" date="2019-11" db="EMBL/GenBank/DDBJ databases">
        <title>Nori genome reveals adaptations in red seaweeds to the harsh intertidal environment.</title>
        <authorList>
            <person name="Wang D."/>
            <person name="Mao Y."/>
        </authorList>
    </citation>
    <scope>NUCLEOTIDE SEQUENCE</scope>
    <source>
        <tissue evidence="1">Gametophyte</tissue>
    </source>
</reference>